<evidence type="ECO:0000313" key="2">
    <source>
        <dbReference type="Proteomes" id="UP000078070"/>
    </source>
</evidence>
<reference evidence="1 2" key="2">
    <citation type="journal article" date="2018" name="Int. J. Syst. Evol. Microbiol.">
        <title>Marinobacterium aestuarii sp. nov., a benzene-degrading marine bacterium isolated from estuary sediment.</title>
        <authorList>
            <person name="Bae S.S."/>
            <person name="Jung J."/>
            <person name="Chung D."/>
            <person name="Baek K."/>
        </authorList>
    </citation>
    <scope>NUCLEOTIDE SEQUENCE [LARGE SCALE GENOMIC DNA]</scope>
    <source>
        <strain evidence="1 2">ST58-10</strain>
    </source>
</reference>
<dbReference type="RefSeq" id="WP_067380929.1">
    <property type="nucleotide sequence ID" value="NZ_CP015839.1"/>
</dbReference>
<dbReference type="EMBL" id="CP015839">
    <property type="protein sequence ID" value="ANG62591.1"/>
    <property type="molecule type" value="Genomic_DNA"/>
</dbReference>
<sequence>MNIYEKQFELQQGTAAYWHSKSHDLLVSARTLWLAMQENRNLEVSCWATYKMLIGMSFELVFKAHCVGRKTDFRKNHKLSELASTAGISITDEEKSILDILTEYIIWVVGIPPQSFLNTSETIGKVKMRCL</sequence>
<dbReference type="Proteomes" id="UP000078070">
    <property type="component" value="Chromosome"/>
</dbReference>
<reference evidence="2" key="1">
    <citation type="submission" date="2016-05" db="EMBL/GenBank/DDBJ databases">
        <authorList>
            <person name="Baek K."/>
            <person name="Yang S.-J."/>
        </authorList>
    </citation>
    <scope>NUCLEOTIDE SEQUENCE [LARGE SCALE GENOMIC DNA]</scope>
    <source>
        <strain evidence="2">ST58-10</strain>
    </source>
</reference>
<organism evidence="1 2">
    <name type="scientific">Marinobacterium aestuarii</name>
    <dbReference type="NCBI Taxonomy" id="1821621"/>
    <lineage>
        <taxon>Bacteria</taxon>
        <taxon>Pseudomonadati</taxon>
        <taxon>Pseudomonadota</taxon>
        <taxon>Gammaproteobacteria</taxon>
        <taxon>Oceanospirillales</taxon>
        <taxon>Oceanospirillaceae</taxon>
        <taxon>Marinobacterium</taxon>
    </lineage>
</organism>
<proteinExistence type="predicted"/>
<protein>
    <recommendedName>
        <fullName evidence="3">HEPN domain-containing protein</fullName>
    </recommendedName>
</protein>
<evidence type="ECO:0008006" key="3">
    <source>
        <dbReference type="Google" id="ProtNLM"/>
    </source>
</evidence>
<evidence type="ECO:0000313" key="1">
    <source>
        <dbReference type="EMBL" id="ANG62591.1"/>
    </source>
</evidence>
<accession>A0A1A9EY86</accession>
<keyword evidence="2" id="KW-1185">Reference proteome</keyword>
<dbReference type="KEGG" id="mars:A8C75_08915"/>
<dbReference type="AlphaFoldDB" id="A0A1A9EY86"/>
<dbReference type="OrthoDB" id="6872467at2"/>
<name>A0A1A9EY86_9GAMM</name>
<gene>
    <name evidence="1" type="ORF">A8C75_08915</name>
</gene>